<reference evidence="2" key="1">
    <citation type="journal article" date="2017" name="Plant J.">
        <title>The pomegranate (Punica granatum L.) genome and the genomics of punicalagin biosynthesis.</title>
        <authorList>
            <person name="Qin G."/>
            <person name="Xu C."/>
            <person name="Ming R."/>
            <person name="Tang H."/>
            <person name="Guyot R."/>
            <person name="Kramer E.M."/>
            <person name="Hu Y."/>
            <person name="Yi X."/>
            <person name="Qi Y."/>
            <person name="Xu X."/>
            <person name="Gao Z."/>
            <person name="Pan H."/>
            <person name="Jian J."/>
            <person name="Tian Y."/>
            <person name="Yue Z."/>
            <person name="Xu Y."/>
        </authorList>
    </citation>
    <scope>NUCLEOTIDE SEQUENCE [LARGE SCALE GENOMIC DNA]</scope>
    <source>
        <strain evidence="2">cv. Dabenzi</strain>
    </source>
</reference>
<proteinExistence type="predicted"/>
<evidence type="ECO:0000313" key="2">
    <source>
        <dbReference type="Proteomes" id="UP000197138"/>
    </source>
</evidence>
<name>A0A218WPP7_PUNGR</name>
<dbReference type="AlphaFoldDB" id="A0A218WPP7"/>
<comment type="caution">
    <text evidence="1">The sequence shown here is derived from an EMBL/GenBank/DDBJ whole genome shotgun (WGS) entry which is preliminary data.</text>
</comment>
<organism evidence="1 2">
    <name type="scientific">Punica granatum</name>
    <name type="common">Pomegranate</name>
    <dbReference type="NCBI Taxonomy" id="22663"/>
    <lineage>
        <taxon>Eukaryota</taxon>
        <taxon>Viridiplantae</taxon>
        <taxon>Streptophyta</taxon>
        <taxon>Embryophyta</taxon>
        <taxon>Tracheophyta</taxon>
        <taxon>Spermatophyta</taxon>
        <taxon>Magnoliopsida</taxon>
        <taxon>eudicotyledons</taxon>
        <taxon>Gunneridae</taxon>
        <taxon>Pentapetalae</taxon>
        <taxon>rosids</taxon>
        <taxon>malvids</taxon>
        <taxon>Myrtales</taxon>
        <taxon>Lythraceae</taxon>
        <taxon>Punica</taxon>
    </lineage>
</organism>
<evidence type="ECO:0000313" key="1">
    <source>
        <dbReference type="EMBL" id="OWM74449.1"/>
    </source>
</evidence>
<dbReference type="Proteomes" id="UP000197138">
    <property type="component" value="Unassembled WGS sequence"/>
</dbReference>
<sequence>MQTDRDPFTYSVTFCNCWKEHCEDSYSREHHEDFICIFTQSLVRILDRRARGPSDESVQSVYYHREMSKLEYSRFRFAQGIDHHGSMNCNAKIMNRYLDAQAYSFFRILGPT</sequence>
<dbReference type="EMBL" id="MTKT01003769">
    <property type="protein sequence ID" value="OWM74449.1"/>
    <property type="molecule type" value="Genomic_DNA"/>
</dbReference>
<accession>A0A218WPP7</accession>
<gene>
    <name evidence="1" type="ORF">CDL15_Pgr003952</name>
</gene>
<protein>
    <submittedName>
        <fullName evidence="1">Uncharacterized protein</fullName>
    </submittedName>
</protein>